<name>A0AAW1RX67_9CHLO</name>
<dbReference type="Gene3D" id="3.90.1420.10">
    <property type="entry name" value="Rubisco LSMT, substrate-binding domain"/>
    <property type="match status" value="1"/>
</dbReference>
<dbReference type="SUPFAM" id="SSF82199">
    <property type="entry name" value="SET domain"/>
    <property type="match status" value="1"/>
</dbReference>
<accession>A0AAW1RX67</accession>
<protein>
    <submittedName>
        <fullName evidence="9">Uncharacterized protein</fullName>
    </submittedName>
</protein>
<dbReference type="InterPro" id="IPR010420">
    <property type="entry name" value="CASTOR/POLLUX/SYM8_dom"/>
</dbReference>
<dbReference type="EMBL" id="JALJOU010000019">
    <property type="protein sequence ID" value="KAK9838339.1"/>
    <property type="molecule type" value="Genomic_DNA"/>
</dbReference>
<keyword evidence="3" id="KW-0812">Transmembrane</keyword>
<dbReference type="PANTHER" id="PTHR31563">
    <property type="entry name" value="ION CHANNEL POLLUX-RELATED"/>
    <property type="match status" value="1"/>
</dbReference>
<sequence length="1231" mass="136166">MRHTCSIARYVRSYQGRRHAGRLERSAAAVAEDTGQGETTRSAQLFRWLEDHGVEEQAVCVRDVERNGQPLDVTVAARPLQPGDVALRIPEHMIITLDRVFEDSAMAELLTTNKLSELACLTLYLMYEKKNGRQSVWYEFIKELDRIQARGQSGAKSPLLWDDGQVESLLQGSPMVAEVAERLHGIEREYDELDTVWFMAGSLFKNYPYDVPTEAFSLNLFRQAFAAVQASVVHLQGVPLSKRFALVPLGPPLLSYSSTCKAMLKYDAKAREVQLVVDRAYEPGEAVFAWCGPQPNRRLLLNYSIVDDNNPYDKLSLTVTLPNVDPLFTVKRILLQQYNLATQQTFQLLRDGPLPEMLLPYLRLAHCADAGALKRGGAFVPDAPGAQRDGAVEGAALGQLIAHLRSRLARYRTTEEEDDATIASPTAGPRQKVAARLLRIEKRILRGALDKVLQLPGAEQAAEWPPRSQLGTAYKRFKNEGKNPKTTPRRETGLGLARRQLREWLGPLSYQYFCWRQDSWSDVQLLLAINVCLVVLGGWAKGAFIDPLERGGTHNSLWTNTYEVLVVWFGAFPEGAENWGLARQIFSLVVASVGLAAFAIVLSLVEQLVIQVLQANVQRGSRVYERGHLLVLAWAEAQRDQEVIWKILSQACLAWRNDGGRVVVVLSQRDKLAMEGDFRRLLPPAARFGTRFVFRQGSPLLPDDLRMVAAPNAAATIVVSDSSRGPEEADAETVRVGVLLDELDFPGFGQPDPRKGHVVVQLRTSSAVDLLRYACSPRIIPISTSQINSSRIARSVRHPILSTITKELFNFRSRAQGYLALFPELQGLTFGDMFPRFPNAIVLGVSNVRSGHTRINPPASLRLEAGDALVVMRPTSLSERDFGPLPRPLPADTGDGWEPGAYVLQSYDAVGEPAMGIAGNSTKSIEDTLASPITGQPLVLGPVTGGNVPPQSAGLYILPNQYAMSSDRPVSVLICGWADGKWMVDLLRALDVELPRGSEVVLLNLRDTQVVMGAAREEAAPSNISLLHVHGDPLRFADLADKVDVRRYACAIVLCDAAWADPDLDNANGIALRTKRDMLRLDALIMTVQLNIRRLLEEAGFPDINIITEKVAFEGVTRFEDRQRLPLGISFNSTSLSASLLIQAAYDPLSMRAYAEWGRETEMKVQDSSGLARPDEQLSFLQLQTRACSVDQILLGWYRIPRTVDQPVQLVVNPEGAAERCALRGLVQALT</sequence>
<comment type="subcellular location">
    <subcellularLocation>
        <location evidence="1">Endomembrane system</location>
        <topology evidence="1">Multi-pass membrane protein</topology>
    </subcellularLocation>
</comment>
<dbReference type="Proteomes" id="UP001445335">
    <property type="component" value="Unassembled WGS sequence"/>
</dbReference>
<organism evidence="9 10">
    <name type="scientific">Elliptochloris bilobata</name>
    <dbReference type="NCBI Taxonomy" id="381761"/>
    <lineage>
        <taxon>Eukaryota</taxon>
        <taxon>Viridiplantae</taxon>
        <taxon>Chlorophyta</taxon>
        <taxon>core chlorophytes</taxon>
        <taxon>Trebouxiophyceae</taxon>
        <taxon>Trebouxiophyceae incertae sedis</taxon>
        <taxon>Elliptochloris clade</taxon>
        <taxon>Elliptochloris</taxon>
    </lineage>
</organism>
<evidence type="ECO:0000256" key="4">
    <source>
        <dbReference type="ARBA" id="ARBA00022989"/>
    </source>
</evidence>
<proteinExistence type="predicted"/>
<keyword evidence="2" id="KW-0813">Transport</keyword>
<dbReference type="InterPro" id="IPR044849">
    <property type="entry name" value="CASTOR/POLLUX/SYM8-like"/>
</dbReference>
<evidence type="ECO:0000256" key="6">
    <source>
        <dbReference type="ARBA" id="ARBA00023136"/>
    </source>
</evidence>
<keyword evidence="4" id="KW-1133">Transmembrane helix</keyword>
<dbReference type="AlphaFoldDB" id="A0AAW1RX67"/>
<dbReference type="GO" id="GO:0006811">
    <property type="term" value="P:monoatomic ion transport"/>
    <property type="evidence" value="ECO:0007669"/>
    <property type="project" value="UniProtKB-KW"/>
</dbReference>
<evidence type="ECO:0000256" key="2">
    <source>
        <dbReference type="ARBA" id="ARBA00022448"/>
    </source>
</evidence>
<dbReference type="Gene3D" id="3.90.1410.10">
    <property type="entry name" value="set domain protein methyltransferase, domain 1"/>
    <property type="match status" value="1"/>
</dbReference>
<feature type="domain" description="Rubisco LSMT substrate-binding" evidence="8">
    <location>
        <begin position="324"/>
        <end position="445"/>
    </location>
</feature>
<keyword evidence="6" id="KW-0472">Membrane</keyword>
<keyword evidence="5" id="KW-0406">Ion transport</keyword>
<evidence type="ECO:0000259" key="8">
    <source>
        <dbReference type="Pfam" id="PF09273"/>
    </source>
</evidence>
<evidence type="ECO:0000256" key="5">
    <source>
        <dbReference type="ARBA" id="ARBA00023065"/>
    </source>
</evidence>
<dbReference type="Pfam" id="PF06241">
    <property type="entry name" value="Castor_Poll_mid"/>
    <property type="match status" value="1"/>
</dbReference>
<dbReference type="PANTHER" id="PTHR31563:SF10">
    <property type="entry name" value="ION CHANNEL POLLUX-RELATED"/>
    <property type="match status" value="1"/>
</dbReference>
<dbReference type="InterPro" id="IPR015353">
    <property type="entry name" value="Rubisco_LSMT_subst-bd"/>
</dbReference>
<dbReference type="InterPro" id="IPR036464">
    <property type="entry name" value="Rubisco_LSMT_subst-bd_sf"/>
</dbReference>
<dbReference type="Gene3D" id="3.40.50.720">
    <property type="entry name" value="NAD(P)-binding Rossmann-like Domain"/>
    <property type="match status" value="1"/>
</dbReference>
<comment type="caution">
    <text evidence="9">The sequence shown here is derived from an EMBL/GenBank/DDBJ whole genome shotgun (WGS) entry which is preliminary data.</text>
</comment>
<evidence type="ECO:0000259" key="7">
    <source>
        <dbReference type="Pfam" id="PF06241"/>
    </source>
</evidence>
<keyword evidence="10" id="KW-1185">Reference proteome</keyword>
<reference evidence="9 10" key="1">
    <citation type="journal article" date="2024" name="Nat. Commun.">
        <title>Phylogenomics reveals the evolutionary origins of lichenization in chlorophyte algae.</title>
        <authorList>
            <person name="Puginier C."/>
            <person name="Libourel C."/>
            <person name="Otte J."/>
            <person name="Skaloud P."/>
            <person name="Haon M."/>
            <person name="Grisel S."/>
            <person name="Petersen M."/>
            <person name="Berrin J.G."/>
            <person name="Delaux P.M."/>
            <person name="Dal Grande F."/>
            <person name="Keller J."/>
        </authorList>
    </citation>
    <scope>NUCLEOTIDE SEQUENCE [LARGE SCALE GENOMIC DNA]</scope>
    <source>
        <strain evidence="9 10">SAG 245.80</strain>
    </source>
</reference>
<dbReference type="Pfam" id="PF09273">
    <property type="entry name" value="Rubis-subs-bind"/>
    <property type="match status" value="1"/>
</dbReference>
<evidence type="ECO:0000313" key="10">
    <source>
        <dbReference type="Proteomes" id="UP001445335"/>
    </source>
</evidence>
<evidence type="ECO:0000313" key="9">
    <source>
        <dbReference type="EMBL" id="KAK9838339.1"/>
    </source>
</evidence>
<evidence type="ECO:0000256" key="3">
    <source>
        <dbReference type="ARBA" id="ARBA00022692"/>
    </source>
</evidence>
<evidence type="ECO:0000256" key="1">
    <source>
        <dbReference type="ARBA" id="ARBA00004127"/>
    </source>
</evidence>
<dbReference type="SUPFAM" id="SSF81822">
    <property type="entry name" value="RuBisCo LSMT C-terminal, substrate-binding domain"/>
    <property type="match status" value="1"/>
</dbReference>
<dbReference type="InterPro" id="IPR046341">
    <property type="entry name" value="SET_dom_sf"/>
</dbReference>
<dbReference type="CDD" id="cd10527">
    <property type="entry name" value="SET_LSMT"/>
    <property type="match status" value="1"/>
</dbReference>
<dbReference type="GO" id="GO:0012505">
    <property type="term" value="C:endomembrane system"/>
    <property type="evidence" value="ECO:0007669"/>
    <property type="project" value="UniProtKB-SubCell"/>
</dbReference>
<feature type="domain" description="CASTOR/POLLUX/SYM8 ion channel conserved" evidence="7">
    <location>
        <begin position="795"/>
        <end position="874"/>
    </location>
</feature>
<gene>
    <name evidence="9" type="ORF">WJX81_005758</name>
</gene>